<dbReference type="STRING" id="1220578.FPE01S_01_18970"/>
<dbReference type="OrthoDB" id="1467719at2"/>
<proteinExistence type="predicted"/>
<name>A0A0E9MZ50_9BACT</name>
<evidence type="ECO:0000313" key="1">
    <source>
        <dbReference type="EMBL" id="GAO42879.1"/>
    </source>
</evidence>
<keyword evidence="2" id="KW-1185">Reference proteome</keyword>
<accession>A0A0E9MZ50</accession>
<evidence type="ECO:0008006" key="3">
    <source>
        <dbReference type="Google" id="ProtNLM"/>
    </source>
</evidence>
<dbReference type="Proteomes" id="UP000033121">
    <property type="component" value="Unassembled WGS sequence"/>
</dbReference>
<dbReference type="InterPro" id="IPR007060">
    <property type="entry name" value="FtsL/DivIC"/>
</dbReference>
<evidence type="ECO:0000313" key="2">
    <source>
        <dbReference type="Proteomes" id="UP000033121"/>
    </source>
</evidence>
<gene>
    <name evidence="1" type="ORF">FPE01S_01_18970</name>
</gene>
<organism evidence="1 2">
    <name type="scientific">Flavihumibacter petaseus NBRC 106054</name>
    <dbReference type="NCBI Taxonomy" id="1220578"/>
    <lineage>
        <taxon>Bacteria</taxon>
        <taxon>Pseudomonadati</taxon>
        <taxon>Bacteroidota</taxon>
        <taxon>Chitinophagia</taxon>
        <taxon>Chitinophagales</taxon>
        <taxon>Chitinophagaceae</taxon>
        <taxon>Flavihumibacter</taxon>
    </lineage>
</organism>
<reference evidence="1 2" key="1">
    <citation type="submission" date="2015-04" db="EMBL/GenBank/DDBJ databases">
        <title>Whole genome shotgun sequence of Flavihumibacter petaseus NBRC 106054.</title>
        <authorList>
            <person name="Miyazawa S."/>
            <person name="Hosoyama A."/>
            <person name="Hashimoto M."/>
            <person name="Noguchi M."/>
            <person name="Tsuchikane K."/>
            <person name="Ohji S."/>
            <person name="Yamazoe A."/>
            <person name="Ichikawa N."/>
            <person name="Kimura A."/>
            <person name="Fujita N."/>
        </authorList>
    </citation>
    <scope>NUCLEOTIDE SEQUENCE [LARGE SCALE GENOMIC DNA]</scope>
    <source>
        <strain evidence="1 2">NBRC 106054</strain>
    </source>
</reference>
<dbReference type="Pfam" id="PF04977">
    <property type="entry name" value="DivIC"/>
    <property type="match status" value="1"/>
</dbReference>
<sequence length="107" mass="12852">MASSIIEKIPPICRNKYFLCTVVFAVWMVFFDDRDIITTHFRYKKELHDLEKSKAYYLDQIAETKQELSKLQSDPALLEKYAREKYRMKRDNEDLYIVAPPRPTEKK</sequence>
<dbReference type="AlphaFoldDB" id="A0A0E9MZ50"/>
<dbReference type="EMBL" id="BBWV01000001">
    <property type="protein sequence ID" value="GAO42879.1"/>
    <property type="molecule type" value="Genomic_DNA"/>
</dbReference>
<dbReference type="RefSeq" id="WP_052955654.1">
    <property type="nucleotide sequence ID" value="NZ_BBWV01000001.1"/>
</dbReference>
<protein>
    <recommendedName>
        <fullName evidence="3">Septum formation initiator family protein</fullName>
    </recommendedName>
</protein>
<comment type="caution">
    <text evidence="1">The sequence shown here is derived from an EMBL/GenBank/DDBJ whole genome shotgun (WGS) entry which is preliminary data.</text>
</comment>